<evidence type="ECO:0000256" key="1">
    <source>
        <dbReference type="SAM" id="MobiDB-lite"/>
    </source>
</evidence>
<evidence type="ECO:0000313" key="4">
    <source>
        <dbReference type="Proteomes" id="UP001362999"/>
    </source>
</evidence>
<keyword evidence="4" id="KW-1185">Reference proteome</keyword>
<dbReference type="Proteomes" id="UP001362999">
    <property type="component" value="Unassembled WGS sequence"/>
</dbReference>
<reference evidence="3 4" key="1">
    <citation type="journal article" date="2024" name="J Genomics">
        <title>Draft genome sequencing and assembly of Favolaschia claudopus CIRM-BRFM 2984 isolated from oak limbs.</title>
        <authorList>
            <person name="Navarro D."/>
            <person name="Drula E."/>
            <person name="Chaduli D."/>
            <person name="Cazenave R."/>
            <person name="Ahrendt S."/>
            <person name="Wang J."/>
            <person name="Lipzen A."/>
            <person name="Daum C."/>
            <person name="Barry K."/>
            <person name="Grigoriev I.V."/>
            <person name="Favel A."/>
            <person name="Rosso M.N."/>
            <person name="Martin F."/>
        </authorList>
    </citation>
    <scope>NUCLEOTIDE SEQUENCE [LARGE SCALE GENOMIC DNA]</scope>
    <source>
        <strain evidence="3 4">CIRM-BRFM 2984</strain>
    </source>
</reference>
<keyword evidence="2" id="KW-0472">Membrane</keyword>
<sequence>MEAHLRDAHPDWQLTTDLDPRVQAAFQSKITISGVEETRIGIPEKALDVPESAETTAEVSAGDKRRALESPADTPRRPRIRRVGQDDEGQNYFAASSWRGRHAAGQAVGVIIKLVEMAWVGSQHCVPSPSCRSFIEGLMRRWYGRKRRSSGGRGEICDNFAAPLLFDAAISPRRAVVCGAVKRWMRRVSATTRHTSYLPRRFIPRTRYTCGAVLAEWVYSALGSPFTIPAILVFYGLILIYLLVSVYHLANTEDASTRRRRTRLVPYYNSEGHRVCAPSFGRGSSIIDNSIAVVGRLPGRSPQLIRCHFTPQQLEDTSQLAIYWVGDQLSGKQGSPTAATPEKGKVSRFQCAGVVACESKVCLTQIAPGANIARQVQSECTCGLKLRHRSCKVEWLIIQYRGGAVFECNQTHSHSRYTHSLSTPKSKPAQLRSFISRQPVSLISSQPPESLNLRRADSPQSSVPQRDEGDFKFLLVLSCANMRFEANQRLQIARYQNPPNCKVPKAILPQNAETNSDHERMIDPDAD</sequence>
<feature type="region of interest" description="Disordered" evidence="1">
    <location>
        <begin position="445"/>
        <end position="465"/>
    </location>
</feature>
<feature type="transmembrane region" description="Helical" evidence="2">
    <location>
        <begin position="228"/>
        <end position="250"/>
    </location>
</feature>
<accession>A0AAW0AU08</accession>
<organism evidence="3 4">
    <name type="scientific">Favolaschia claudopus</name>
    <dbReference type="NCBI Taxonomy" id="2862362"/>
    <lineage>
        <taxon>Eukaryota</taxon>
        <taxon>Fungi</taxon>
        <taxon>Dikarya</taxon>
        <taxon>Basidiomycota</taxon>
        <taxon>Agaricomycotina</taxon>
        <taxon>Agaricomycetes</taxon>
        <taxon>Agaricomycetidae</taxon>
        <taxon>Agaricales</taxon>
        <taxon>Marasmiineae</taxon>
        <taxon>Mycenaceae</taxon>
        <taxon>Favolaschia</taxon>
    </lineage>
</organism>
<evidence type="ECO:0008006" key="5">
    <source>
        <dbReference type="Google" id="ProtNLM"/>
    </source>
</evidence>
<feature type="region of interest" description="Disordered" evidence="1">
    <location>
        <begin position="44"/>
        <end position="86"/>
    </location>
</feature>
<name>A0AAW0AU08_9AGAR</name>
<feature type="compositionally biased region" description="Basic and acidic residues" evidence="1">
    <location>
        <begin position="515"/>
        <end position="527"/>
    </location>
</feature>
<comment type="caution">
    <text evidence="3">The sequence shown here is derived from an EMBL/GenBank/DDBJ whole genome shotgun (WGS) entry which is preliminary data.</text>
</comment>
<protein>
    <recommendedName>
        <fullName evidence="5">RING-CH-type domain-containing protein</fullName>
    </recommendedName>
</protein>
<dbReference type="AlphaFoldDB" id="A0AAW0AU08"/>
<evidence type="ECO:0000313" key="3">
    <source>
        <dbReference type="EMBL" id="KAK7016562.1"/>
    </source>
</evidence>
<gene>
    <name evidence="3" type="ORF">R3P38DRAFT_3567065</name>
</gene>
<proteinExistence type="predicted"/>
<dbReference type="EMBL" id="JAWWNJ010000050">
    <property type="protein sequence ID" value="KAK7016562.1"/>
    <property type="molecule type" value="Genomic_DNA"/>
</dbReference>
<evidence type="ECO:0000256" key="2">
    <source>
        <dbReference type="SAM" id="Phobius"/>
    </source>
</evidence>
<keyword evidence="2" id="KW-0812">Transmembrane</keyword>
<feature type="region of interest" description="Disordered" evidence="1">
    <location>
        <begin position="508"/>
        <end position="527"/>
    </location>
</feature>
<keyword evidence="2" id="KW-1133">Transmembrane helix</keyword>